<gene>
    <name evidence="1" type="ORF">MFLO_01935</name>
</gene>
<evidence type="ECO:0008006" key="3">
    <source>
        <dbReference type="Google" id="ProtNLM"/>
    </source>
</evidence>
<dbReference type="Proteomes" id="UP000019249">
    <property type="component" value="Unassembled WGS sequence"/>
</dbReference>
<sequence>MADVKISAEKVETAKQQAKIVEDALSSTHKKCKAIISYASSAKWDGKARDAFLTYMELIEKYHAEVKKEFKKQSKALKNLNGYLADFEDTSEVREVKNL</sequence>
<dbReference type="InterPro" id="IPR010310">
    <property type="entry name" value="T7SS_ESAT-6-like"/>
</dbReference>
<dbReference type="RefSeq" id="WP_036095933.1">
    <property type="nucleotide sequence ID" value="NZ_AODF01000001.1"/>
</dbReference>
<proteinExistence type="predicted"/>
<keyword evidence="2" id="KW-1185">Reference proteome</keyword>
<evidence type="ECO:0000313" key="1">
    <source>
        <dbReference type="EMBL" id="EUJ33939.1"/>
    </source>
</evidence>
<protein>
    <recommendedName>
        <fullName evidence="3">WXG100 family type VII secretion target</fullName>
    </recommendedName>
</protein>
<dbReference type="Gene3D" id="1.10.287.1060">
    <property type="entry name" value="ESAT-6-like"/>
    <property type="match status" value="1"/>
</dbReference>
<comment type="caution">
    <text evidence="1">The sequence shown here is derived from an EMBL/GenBank/DDBJ whole genome shotgun (WGS) entry which is preliminary data.</text>
</comment>
<reference evidence="1 2" key="1">
    <citation type="journal article" date="2014" name="Int. J. Syst. Evol. Microbiol.">
        <title>Listeria floridensis sp. nov., Listeria aquatica sp. nov., Listeria cornellensis sp. nov., Listeria riparia sp. nov. and Listeria grandensis sp. nov., from agricultural and natural environments.</title>
        <authorList>
            <person name="den Bakker H.C."/>
            <person name="Warchocki S."/>
            <person name="Wright E.M."/>
            <person name="Allred A.F."/>
            <person name="Ahlstrom C."/>
            <person name="Manuel C.S."/>
            <person name="Stasiewicz M.J."/>
            <person name="Burrell A."/>
            <person name="Roof S."/>
            <person name="Strawn L."/>
            <person name="Fortes E.D."/>
            <person name="Nightingale K.K."/>
            <person name="Kephart D."/>
            <person name="Wiedmann M."/>
        </authorList>
    </citation>
    <scope>NUCLEOTIDE SEQUENCE [LARGE SCALE GENOMIC DNA]</scope>
    <source>
        <strain evidence="1 2">FSL S10-1187</strain>
    </source>
</reference>
<accession>A0ABP3B1W7</accession>
<dbReference type="EMBL" id="AODF01000001">
    <property type="protein sequence ID" value="EUJ33939.1"/>
    <property type="molecule type" value="Genomic_DNA"/>
</dbReference>
<organism evidence="1 2">
    <name type="scientific">Listeria floridensis FSL S10-1187</name>
    <dbReference type="NCBI Taxonomy" id="1265817"/>
    <lineage>
        <taxon>Bacteria</taxon>
        <taxon>Bacillati</taxon>
        <taxon>Bacillota</taxon>
        <taxon>Bacilli</taxon>
        <taxon>Bacillales</taxon>
        <taxon>Listeriaceae</taxon>
        <taxon>Listeria</taxon>
    </lineage>
</organism>
<dbReference type="Pfam" id="PF06013">
    <property type="entry name" value="WXG100"/>
    <property type="match status" value="1"/>
</dbReference>
<name>A0ABP3B1W7_9LIST</name>
<evidence type="ECO:0000313" key="2">
    <source>
        <dbReference type="Proteomes" id="UP000019249"/>
    </source>
</evidence>